<dbReference type="InterPro" id="IPR003495">
    <property type="entry name" value="CobW/HypB/UreG_nucleotide-bd"/>
</dbReference>
<feature type="non-terminal residue" evidence="3">
    <location>
        <position position="408"/>
    </location>
</feature>
<dbReference type="InterPro" id="IPR051316">
    <property type="entry name" value="Zinc-reg_GTPase_activator"/>
</dbReference>
<dbReference type="GeneID" id="17299328"/>
<feature type="domain" description="CobW/HypB/UreG nucleotide-binding" evidence="2">
    <location>
        <begin position="25"/>
        <end position="218"/>
    </location>
</feature>
<keyword evidence="5" id="KW-1185">Reference proteome</keyword>
<dbReference type="Gene3D" id="3.40.50.300">
    <property type="entry name" value="P-loop containing nucleotide triphosphate hydrolases"/>
    <property type="match status" value="1"/>
</dbReference>
<dbReference type="OrthoDB" id="448856at2759"/>
<dbReference type="Pfam" id="PF02492">
    <property type="entry name" value="cobW"/>
    <property type="match status" value="1"/>
</dbReference>
<dbReference type="SUPFAM" id="SSF52540">
    <property type="entry name" value="P-loop containing nucleoside triphosphate hydrolases"/>
    <property type="match status" value="1"/>
</dbReference>
<dbReference type="HOGENOM" id="CLU_675436_0_0_1"/>
<sequence>MACGVGCVGHGMPTDAEEDRRVSCCLVTGMTGSGKTSLVRSLLSSLPQDARCIVCIHQHAKSFGLDSQPPIPSDMLPSDPRLAHFCQVFDFGSGCICCSPDGDLTRELVERIPHMATAGYSHLIIESTGLADPRPFIRLLCVDPVIVSSFRLDRVVCVADAGRIEQQLAEPVPLNKLSKASVQVRNADTLLLNKLDKLQEEDRRLVLEQVKVAARRLNEGIRLMEAETGGRMGWSRLMEAERDRSQDKLPCGACDDDGYERLVQIVNLEGHDQTYQTACVQEEGGVIWSRAREWIDRVLLEGRVEEIKGFLSVSYEDLPEDVATYASSFEKPHLRTVSISAIKDDIKIELITSESKLPHSALADSVSVAESAARAGLASKLFFVGKGIDQYELEEGLRAAMAPQGFIA</sequence>
<dbReference type="GO" id="GO:0009507">
    <property type="term" value="C:chloroplast"/>
    <property type="evidence" value="ECO:0007669"/>
    <property type="project" value="UniProtKB-SubCell"/>
</dbReference>
<dbReference type="AlphaFoldDB" id="L1J2I2"/>
<dbReference type="KEGG" id="gtt:GUITHDRAFT_141127"/>
<dbReference type="InterPro" id="IPR027417">
    <property type="entry name" value="P-loop_NTPase"/>
</dbReference>
<dbReference type="EnsemblProtists" id="EKX42736">
    <property type="protein sequence ID" value="EKX42736"/>
    <property type="gene ID" value="GUITHDRAFT_141127"/>
</dbReference>
<organism evidence="3">
    <name type="scientific">Guillardia theta (strain CCMP2712)</name>
    <name type="common">Cryptophyte</name>
    <dbReference type="NCBI Taxonomy" id="905079"/>
    <lineage>
        <taxon>Eukaryota</taxon>
        <taxon>Cryptophyceae</taxon>
        <taxon>Pyrenomonadales</taxon>
        <taxon>Geminigeraceae</taxon>
        <taxon>Guillardia</taxon>
    </lineage>
</organism>
<evidence type="ECO:0000256" key="1">
    <source>
        <dbReference type="ARBA" id="ARBA00004229"/>
    </source>
</evidence>
<dbReference type="EMBL" id="JH993015">
    <property type="protein sequence ID" value="EKX42736.1"/>
    <property type="molecule type" value="Genomic_DNA"/>
</dbReference>
<comment type="subcellular location">
    <subcellularLocation>
        <location evidence="1">Plastid</location>
        <location evidence="1">Chloroplast</location>
    </subcellularLocation>
</comment>
<dbReference type="RefSeq" id="XP_005829716.1">
    <property type="nucleotide sequence ID" value="XM_005829659.1"/>
</dbReference>
<dbReference type="PANTHER" id="PTHR13748:SF62">
    <property type="entry name" value="COBW DOMAIN-CONTAINING PROTEIN"/>
    <property type="match status" value="1"/>
</dbReference>
<evidence type="ECO:0000313" key="4">
    <source>
        <dbReference type="EnsemblProtists" id="EKX42736"/>
    </source>
</evidence>
<proteinExistence type="predicted"/>
<protein>
    <recommendedName>
        <fullName evidence="2">CobW/HypB/UreG nucleotide-binding domain-containing protein</fullName>
    </recommendedName>
</protein>
<dbReference type="Proteomes" id="UP000011087">
    <property type="component" value="Unassembled WGS sequence"/>
</dbReference>
<name>L1J2I2_GUITC</name>
<evidence type="ECO:0000313" key="3">
    <source>
        <dbReference type="EMBL" id="EKX42736.1"/>
    </source>
</evidence>
<dbReference type="PaxDb" id="55529-EKX42736"/>
<dbReference type="PANTHER" id="PTHR13748">
    <property type="entry name" value="COBW-RELATED"/>
    <property type="match status" value="1"/>
</dbReference>
<reference evidence="3 5" key="1">
    <citation type="journal article" date="2012" name="Nature">
        <title>Algal genomes reveal evolutionary mosaicism and the fate of nucleomorphs.</title>
        <authorList>
            <consortium name="DOE Joint Genome Institute"/>
            <person name="Curtis B.A."/>
            <person name="Tanifuji G."/>
            <person name="Burki F."/>
            <person name="Gruber A."/>
            <person name="Irimia M."/>
            <person name="Maruyama S."/>
            <person name="Arias M.C."/>
            <person name="Ball S.G."/>
            <person name="Gile G.H."/>
            <person name="Hirakawa Y."/>
            <person name="Hopkins J.F."/>
            <person name="Kuo A."/>
            <person name="Rensing S.A."/>
            <person name="Schmutz J."/>
            <person name="Symeonidi A."/>
            <person name="Elias M."/>
            <person name="Eveleigh R.J."/>
            <person name="Herman E.K."/>
            <person name="Klute M.J."/>
            <person name="Nakayama T."/>
            <person name="Obornik M."/>
            <person name="Reyes-Prieto A."/>
            <person name="Armbrust E.V."/>
            <person name="Aves S.J."/>
            <person name="Beiko R.G."/>
            <person name="Coutinho P."/>
            <person name="Dacks J.B."/>
            <person name="Durnford D.G."/>
            <person name="Fast N.M."/>
            <person name="Green B.R."/>
            <person name="Grisdale C.J."/>
            <person name="Hempel F."/>
            <person name="Henrissat B."/>
            <person name="Hoppner M.P."/>
            <person name="Ishida K."/>
            <person name="Kim E."/>
            <person name="Koreny L."/>
            <person name="Kroth P.G."/>
            <person name="Liu Y."/>
            <person name="Malik S.B."/>
            <person name="Maier U.G."/>
            <person name="McRose D."/>
            <person name="Mock T."/>
            <person name="Neilson J.A."/>
            <person name="Onodera N.T."/>
            <person name="Poole A.M."/>
            <person name="Pritham E.J."/>
            <person name="Richards T.A."/>
            <person name="Rocap G."/>
            <person name="Roy S.W."/>
            <person name="Sarai C."/>
            <person name="Schaack S."/>
            <person name="Shirato S."/>
            <person name="Slamovits C.H."/>
            <person name="Spencer D.F."/>
            <person name="Suzuki S."/>
            <person name="Worden A.Z."/>
            <person name="Zauner S."/>
            <person name="Barry K."/>
            <person name="Bell C."/>
            <person name="Bharti A.K."/>
            <person name="Crow J.A."/>
            <person name="Grimwood J."/>
            <person name="Kramer R."/>
            <person name="Lindquist E."/>
            <person name="Lucas S."/>
            <person name="Salamov A."/>
            <person name="McFadden G.I."/>
            <person name="Lane C.E."/>
            <person name="Keeling P.J."/>
            <person name="Gray M.W."/>
            <person name="Grigoriev I.V."/>
            <person name="Archibald J.M."/>
        </authorList>
    </citation>
    <scope>NUCLEOTIDE SEQUENCE</scope>
    <source>
        <strain evidence="3 5">CCMP2712</strain>
    </source>
</reference>
<reference evidence="4" key="3">
    <citation type="submission" date="2015-06" db="UniProtKB">
        <authorList>
            <consortium name="EnsemblProtists"/>
        </authorList>
    </citation>
    <scope>IDENTIFICATION</scope>
</reference>
<evidence type="ECO:0000259" key="2">
    <source>
        <dbReference type="Pfam" id="PF02492"/>
    </source>
</evidence>
<gene>
    <name evidence="3" type="ORF">GUITHDRAFT_141127</name>
</gene>
<dbReference type="OMA" id="DAHKHAL"/>
<dbReference type="STRING" id="905079.L1J2I2"/>
<reference evidence="5" key="2">
    <citation type="submission" date="2012-11" db="EMBL/GenBank/DDBJ databases">
        <authorList>
            <person name="Kuo A."/>
            <person name="Curtis B.A."/>
            <person name="Tanifuji G."/>
            <person name="Burki F."/>
            <person name="Gruber A."/>
            <person name="Irimia M."/>
            <person name="Maruyama S."/>
            <person name="Arias M.C."/>
            <person name="Ball S.G."/>
            <person name="Gile G.H."/>
            <person name="Hirakawa Y."/>
            <person name="Hopkins J.F."/>
            <person name="Rensing S.A."/>
            <person name="Schmutz J."/>
            <person name="Symeonidi A."/>
            <person name="Elias M."/>
            <person name="Eveleigh R.J."/>
            <person name="Herman E.K."/>
            <person name="Klute M.J."/>
            <person name="Nakayama T."/>
            <person name="Obornik M."/>
            <person name="Reyes-Prieto A."/>
            <person name="Armbrust E.V."/>
            <person name="Aves S.J."/>
            <person name="Beiko R.G."/>
            <person name="Coutinho P."/>
            <person name="Dacks J.B."/>
            <person name="Durnford D.G."/>
            <person name="Fast N.M."/>
            <person name="Green B.R."/>
            <person name="Grisdale C."/>
            <person name="Hempe F."/>
            <person name="Henrissat B."/>
            <person name="Hoppner M.P."/>
            <person name="Ishida K.-I."/>
            <person name="Kim E."/>
            <person name="Koreny L."/>
            <person name="Kroth P.G."/>
            <person name="Liu Y."/>
            <person name="Malik S.-B."/>
            <person name="Maier U.G."/>
            <person name="McRose D."/>
            <person name="Mock T."/>
            <person name="Neilson J.A."/>
            <person name="Onodera N.T."/>
            <person name="Poole A.M."/>
            <person name="Pritham E.J."/>
            <person name="Richards T.A."/>
            <person name="Rocap G."/>
            <person name="Roy S.W."/>
            <person name="Sarai C."/>
            <person name="Schaack S."/>
            <person name="Shirato S."/>
            <person name="Slamovits C.H."/>
            <person name="Spencer D.F."/>
            <person name="Suzuki S."/>
            <person name="Worden A.Z."/>
            <person name="Zauner S."/>
            <person name="Barry K."/>
            <person name="Bell C."/>
            <person name="Bharti A.K."/>
            <person name="Crow J.A."/>
            <person name="Grimwood J."/>
            <person name="Kramer R."/>
            <person name="Lindquist E."/>
            <person name="Lucas S."/>
            <person name="Salamov A."/>
            <person name="McFadden G.I."/>
            <person name="Lane C.E."/>
            <person name="Keeling P.J."/>
            <person name="Gray M.W."/>
            <person name="Grigoriev I.V."/>
            <person name="Archibald J.M."/>
        </authorList>
    </citation>
    <scope>NUCLEOTIDE SEQUENCE</scope>
    <source>
        <strain evidence="5">CCMP2712</strain>
    </source>
</reference>
<evidence type="ECO:0000313" key="5">
    <source>
        <dbReference type="Proteomes" id="UP000011087"/>
    </source>
</evidence>
<dbReference type="eggNOG" id="KOG2743">
    <property type="taxonomic scope" value="Eukaryota"/>
</dbReference>
<accession>L1J2I2</accession>